<sequence length="155" mass="17455">MLLKINFPSIIFVLVLNSCINCQYYDEVISDEILNELLNGDFKSEEDFTNEVPQDVPVLLNGSWWCGDCDDIDERKIIYTETNEAYIGLHEKPIEMQIQLAVGDMRCVSISGLMMERILVQLVSGSCRGTRAVVRVTPQGDSVEGIAFDVRVFGK</sequence>
<protein>
    <submittedName>
        <fullName evidence="2">Uncharacterized protein</fullName>
    </submittedName>
</protein>
<reference evidence="2 3" key="1">
    <citation type="submission" date="2021-06" db="EMBL/GenBank/DDBJ databases">
        <title>A haploid diamondback moth (Plutella xylostella L.) genome assembly resolves 31 chromosomes and identifies a diamide resistance mutation.</title>
        <authorList>
            <person name="Ward C.M."/>
            <person name="Perry K.D."/>
            <person name="Baker G."/>
            <person name="Powis K."/>
            <person name="Heckel D.G."/>
            <person name="Baxter S.W."/>
        </authorList>
    </citation>
    <scope>NUCLEOTIDE SEQUENCE [LARGE SCALE GENOMIC DNA]</scope>
    <source>
        <strain evidence="2 3">LV</strain>
        <tissue evidence="2">Single pupa</tissue>
    </source>
</reference>
<evidence type="ECO:0000313" key="3">
    <source>
        <dbReference type="Proteomes" id="UP000823941"/>
    </source>
</evidence>
<evidence type="ECO:0000313" key="2">
    <source>
        <dbReference type="EMBL" id="KAG7305909.1"/>
    </source>
</evidence>
<keyword evidence="3" id="KW-1185">Reference proteome</keyword>
<proteinExistence type="predicted"/>
<comment type="caution">
    <text evidence="2">The sequence shown here is derived from an EMBL/GenBank/DDBJ whole genome shotgun (WGS) entry which is preliminary data.</text>
</comment>
<keyword evidence="1" id="KW-0732">Signal</keyword>
<gene>
    <name evidence="2" type="ORF">JYU34_008461</name>
</gene>
<organism evidence="2 3">
    <name type="scientific">Plutella xylostella</name>
    <name type="common">Diamondback moth</name>
    <name type="synonym">Plutella maculipennis</name>
    <dbReference type="NCBI Taxonomy" id="51655"/>
    <lineage>
        <taxon>Eukaryota</taxon>
        <taxon>Metazoa</taxon>
        <taxon>Ecdysozoa</taxon>
        <taxon>Arthropoda</taxon>
        <taxon>Hexapoda</taxon>
        <taxon>Insecta</taxon>
        <taxon>Pterygota</taxon>
        <taxon>Neoptera</taxon>
        <taxon>Endopterygota</taxon>
        <taxon>Lepidoptera</taxon>
        <taxon>Glossata</taxon>
        <taxon>Ditrysia</taxon>
        <taxon>Yponomeutoidea</taxon>
        <taxon>Plutellidae</taxon>
        <taxon>Plutella</taxon>
    </lineage>
</organism>
<dbReference type="Proteomes" id="UP000823941">
    <property type="component" value="Chromosome 12"/>
</dbReference>
<feature type="signal peptide" evidence="1">
    <location>
        <begin position="1"/>
        <end position="22"/>
    </location>
</feature>
<name>A0ABQ7QL03_PLUXY</name>
<dbReference type="EMBL" id="JAHIBW010000012">
    <property type="protein sequence ID" value="KAG7305909.1"/>
    <property type="molecule type" value="Genomic_DNA"/>
</dbReference>
<accession>A0ABQ7QL03</accession>
<evidence type="ECO:0000256" key="1">
    <source>
        <dbReference type="SAM" id="SignalP"/>
    </source>
</evidence>
<feature type="chain" id="PRO_5046851255" evidence="1">
    <location>
        <begin position="23"/>
        <end position="155"/>
    </location>
</feature>